<organism evidence="4">
    <name type="scientific">Thermocrinis ruber</name>
    <dbReference type="NCBI Taxonomy" id="75906"/>
    <lineage>
        <taxon>Bacteria</taxon>
        <taxon>Pseudomonadati</taxon>
        <taxon>Aquificota</taxon>
        <taxon>Aquificia</taxon>
        <taxon>Aquificales</taxon>
        <taxon>Aquificaceae</taxon>
        <taxon>Thermocrinis</taxon>
    </lineage>
</organism>
<protein>
    <submittedName>
        <fullName evidence="4">MinD/ParA family protein</fullName>
    </submittedName>
</protein>
<dbReference type="InterPro" id="IPR033875">
    <property type="entry name" value="FlhG"/>
</dbReference>
<dbReference type="GO" id="GO:0051782">
    <property type="term" value="P:negative regulation of cell division"/>
    <property type="evidence" value="ECO:0007669"/>
    <property type="project" value="TreeGrafter"/>
</dbReference>
<dbReference type="PANTHER" id="PTHR43384">
    <property type="entry name" value="SEPTUM SITE-DETERMINING PROTEIN MIND HOMOLOG, CHLOROPLASTIC-RELATED"/>
    <property type="match status" value="1"/>
</dbReference>
<dbReference type="GO" id="GO:0005524">
    <property type="term" value="F:ATP binding"/>
    <property type="evidence" value="ECO:0007669"/>
    <property type="project" value="UniProtKB-KW"/>
</dbReference>
<dbReference type="SUPFAM" id="SSF52540">
    <property type="entry name" value="P-loop containing nucleoside triphosphate hydrolases"/>
    <property type="match status" value="1"/>
</dbReference>
<dbReference type="Pfam" id="PF01656">
    <property type="entry name" value="CbiA"/>
    <property type="match status" value="1"/>
</dbReference>
<proteinExistence type="predicted"/>
<dbReference type="GO" id="GO:0005829">
    <property type="term" value="C:cytosol"/>
    <property type="evidence" value="ECO:0007669"/>
    <property type="project" value="TreeGrafter"/>
</dbReference>
<evidence type="ECO:0000313" key="4">
    <source>
        <dbReference type="EMBL" id="HHO73089.1"/>
    </source>
</evidence>
<reference evidence="4" key="1">
    <citation type="journal article" date="2020" name="mSystems">
        <title>Genome- and Community-Level Interaction Insights into Carbon Utilization and Element Cycling Functions of Hydrothermarchaeota in Hydrothermal Sediment.</title>
        <authorList>
            <person name="Zhou Z."/>
            <person name="Liu Y."/>
            <person name="Xu W."/>
            <person name="Pan J."/>
            <person name="Luo Z.H."/>
            <person name="Li M."/>
        </authorList>
    </citation>
    <scope>NUCLEOTIDE SEQUENCE [LARGE SCALE GENOMIC DNA]</scope>
    <source>
        <strain evidence="4">SpSt-114</strain>
    </source>
</reference>
<gene>
    <name evidence="4" type="ORF">ENN04_00385</name>
</gene>
<evidence type="ECO:0000256" key="1">
    <source>
        <dbReference type="ARBA" id="ARBA00022741"/>
    </source>
</evidence>
<accession>A0A7C5SXU6</accession>
<evidence type="ECO:0000259" key="3">
    <source>
        <dbReference type="Pfam" id="PF01656"/>
    </source>
</evidence>
<dbReference type="EMBL" id="DSAC01000005">
    <property type="protein sequence ID" value="HHO73089.1"/>
    <property type="molecule type" value="Genomic_DNA"/>
</dbReference>
<dbReference type="CDD" id="cd02038">
    <property type="entry name" value="FlhG-like"/>
    <property type="match status" value="1"/>
</dbReference>
<dbReference type="GO" id="GO:0016887">
    <property type="term" value="F:ATP hydrolysis activity"/>
    <property type="evidence" value="ECO:0007669"/>
    <property type="project" value="TreeGrafter"/>
</dbReference>
<dbReference type="InterPro" id="IPR050625">
    <property type="entry name" value="ParA/MinD_ATPase"/>
</dbReference>
<dbReference type="AlphaFoldDB" id="A0A7C5SXU6"/>
<dbReference type="PANTHER" id="PTHR43384:SF4">
    <property type="entry name" value="CELLULOSE BIOSYNTHESIS PROTEIN BCSQ-RELATED"/>
    <property type="match status" value="1"/>
</dbReference>
<name>A0A7C5SXU6_9AQUI</name>
<evidence type="ECO:0000256" key="2">
    <source>
        <dbReference type="ARBA" id="ARBA00022840"/>
    </source>
</evidence>
<keyword evidence="1" id="KW-0547">Nucleotide-binding</keyword>
<dbReference type="Gene3D" id="3.40.50.300">
    <property type="entry name" value="P-loop containing nucleotide triphosphate hydrolases"/>
    <property type="match status" value="1"/>
</dbReference>
<keyword evidence="2" id="KW-0067">ATP-binding</keyword>
<comment type="caution">
    <text evidence="4">The sequence shown here is derived from an EMBL/GenBank/DDBJ whole genome shotgun (WGS) entry which is preliminary data.</text>
</comment>
<dbReference type="GO" id="GO:0009898">
    <property type="term" value="C:cytoplasmic side of plasma membrane"/>
    <property type="evidence" value="ECO:0007669"/>
    <property type="project" value="TreeGrafter"/>
</dbReference>
<dbReference type="InterPro" id="IPR027417">
    <property type="entry name" value="P-loop_NTPase"/>
</dbReference>
<feature type="domain" description="CobQ/CobB/MinD/ParA nucleotide binding" evidence="3">
    <location>
        <begin position="21"/>
        <end position="233"/>
    </location>
</feature>
<sequence length="277" mass="30641">MELQTMPLKVLEGKEKPTGYISVASGKGGVGKTIITINIGRILHSNGKKVLLIDGDLGLSNIHIMLGITPPKNLYHFFTGSASLEEVVIPIEEGFDFISSGSGIRELVNMPFGKLKTLIQRLQDFAEGRYDWVIFDTPPGIHSDTIAIVSSSQIPILITTPEPTAIADAYGLIKVMNSEEGMKEFFLIINKVSSEEEGKKVYESIRLVCQKFTTAEPKYAGSIKYHPKLIKNIIGQNPFNDELIVELTRILSRLSLVQAKPKVSFWERLLAKLKRGG</sequence>
<dbReference type="InterPro" id="IPR002586">
    <property type="entry name" value="CobQ/CobB/MinD/ParA_Nub-bd_dom"/>
</dbReference>